<organism evidence="8 9">
    <name type="scientific">Albidovulum sediminicola</name>
    <dbReference type="NCBI Taxonomy" id="2984331"/>
    <lineage>
        <taxon>Bacteria</taxon>
        <taxon>Pseudomonadati</taxon>
        <taxon>Pseudomonadota</taxon>
        <taxon>Alphaproteobacteria</taxon>
        <taxon>Rhodobacterales</taxon>
        <taxon>Paracoccaceae</taxon>
        <taxon>Albidovulum</taxon>
    </lineage>
</organism>
<keyword evidence="4 6" id="KW-1133">Transmembrane helix</keyword>
<dbReference type="RefSeq" id="WP_263721912.1">
    <property type="nucleotide sequence ID" value="NZ_JAOWLA010000010.1"/>
</dbReference>
<dbReference type="Proteomes" id="UP001652503">
    <property type="component" value="Unassembled WGS sequence"/>
</dbReference>
<name>A0ABT2Z2Q8_9RHOB</name>
<feature type="transmembrane region" description="Helical" evidence="6">
    <location>
        <begin position="228"/>
        <end position="250"/>
    </location>
</feature>
<accession>A0ABT2Z2Q8</accession>
<dbReference type="PANTHER" id="PTHR22911:SF6">
    <property type="entry name" value="SOLUTE CARRIER FAMILY 35 MEMBER G1"/>
    <property type="match status" value="1"/>
</dbReference>
<feature type="transmembrane region" description="Helical" evidence="6">
    <location>
        <begin position="286"/>
        <end position="304"/>
    </location>
</feature>
<evidence type="ECO:0000256" key="3">
    <source>
        <dbReference type="ARBA" id="ARBA00022692"/>
    </source>
</evidence>
<feature type="transmembrane region" description="Helical" evidence="6">
    <location>
        <begin position="186"/>
        <end position="208"/>
    </location>
</feature>
<comment type="similarity">
    <text evidence="2">Belongs to the drug/metabolite transporter (DMT) superfamily. 10 TMS drug/metabolite exporter (DME) (TC 2.A.7.3) family.</text>
</comment>
<feature type="transmembrane region" description="Helical" evidence="6">
    <location>
        <begin position="89"/>
        <end position="117"/>
    </location>
</feature>
<comment type="subcellular location">
    <subcellularLocation>
        <location evidence="1">Membrane</location>
        <topology evidence="1">Multi-pass membrane protein</topology>
    </subcellularLocation>
</comment>
<keyword evidence="5 6" id="KW-0472">Membrane</keyword>
<feature type="transmembrane region" description="Helical" evidence="6">
    <location>
        <begin position="262"/>
        <end position="280"/>
    </location>
</feature>
<dbReference type="PANTHER" id="PTHR22911">
    <property type="entry name" value="ACYL-MALONYL CONDENSING ENZYME-RELATED"/>
    <property type="match status" value="1"/>
</dbReference>
<dbReference type="InterPro" id="IPR000620">
    <property type="entry name" value="EamA_dom"/>
</dbReference>
<feature type="transmembrane region" description="Helical" evidence="6">
    <location>
        <begin position="51"/>
        <end position="69"/>
    </location>
</feature>
<protein>
    <submittedName>
        <fullName evidence="8">DMT family transporter</fullName>
    </submittedName>
</protein>
<evidence type="ECO:0000259" key="7">
    <source>
        <dbReference type="Pfam" id="PF00892"/>
    </source>
</evidence>
<sequence length="307" mass="32375">MTTLAGTAPANRTLAAAGAILVYALLIGFTDNFVQHIAADGGLWQFHVMRTVMAFALLGLAAVPLRLRLRPRNWRAVGFRSLVHGSAMVVYFGCLAFLPVAVVAAGLFTAPIFVLLISRLAFGIHIGPFRILAVAVGFLGVMMVLGPGGDVAIGPATVLPVAAGALYALGNIATRQWCAKESAETMVAGFFAALGCYGVLGLLVLAVWQPEVPAGTEGFILRGAVWPTASFLIWTFIQAGGSLLGVAMMVKAYQMAEASRVAVFEYVILPASALWTWIIWGELLSARAMAGMVLIFLAGLIIALRGR</sequence>
<keyword evidence="3 6" id="KW-0812">Transmembrane</keyword>
<feature type="transmembrane region" description="Helical" evidence="6">
    <location>
        <begin position="12"/>
        <end position="30"/>
    </location>
</feature>
<evidence type="ECO:0000256" key="4">
    <source>
        <dbReference type="ARBA" id="ARBA00022989"/>
    </source>
</evidence>
<gene>
    <name evidence="8" type="ORF">OE647_11705</name>
</gene>
<evidence type="ECO:0000256" key="5">
    <source>
        <dbReference type="ARBA" id="ARBA00023136"/>
    </source>
</evidence>
<comment type="caution">
    <text evidence="8">The sequence shown here is derived from an EMBL/GenBank/DDBJ whole genome shotgun (WGS) entry which is preliminary data.</text>
</comment>
<dbReference type="SUPFAM" id="SSF103481">
    <property type="entry name" value="Multidrug resistance efflux transporter EmrE"/>
    <property type="match status" value="2"/>
</dbReference>
<evidence type="ECO:0000256" key="1">
    <source>
        <dbReference type="ARBA" id="ARBA00004141"/>
    </source>
</evidence>
<reference evidence="8 9" key="1">
    <citation type="submission" date="2022-10" db="EMBL/GenBank/DDBJ databases">
        <title>Defluviimonas sp. nov., isolated from ocean surface water.</title>
        <authorList>
            <person name="He W."/>
            <person name="Wang L."/>
            <person name="Zhang D.-F."/>
        </authorList>
    </citation>
    <scope>NUCLEOTIDE SEQUENCE [LARGE SCALE GENOMIC DNA]</scope>
    <source>
        <strain evidence="8 9">WL0075</strain>
    </source>
</reference>
<evidence type="ECO:0000313" key="8">
    <source>
        <dbReference type="EMBL" id="MCV2865391.1"/>
    </source>
</evidence>
<feature type="transmembrane region" description="Helical" evidence="6">
    <location>
        <begin position="152"/>
        <end position="174"/>
    </location>
</feature>
<dbReference type="Pfam" id="PF00892">
    <property type="entry name" value="EamA"/>
    <property type="match status" value="1"/>
</dbReference>
<keyword evidence="9" id="KW-1185">Reference proteome</keyword>
<evidence type="ECO:0000313" key="9">
    <source>
        <dbReference type="Proteomes" id="UP001652503"/>
    </source>
</evidence>
<feature type="domain" description="EamA" evidence="7">
    <location>
        <begin position="19"/>
        <end position="145"/>
    </location>
</feature>
<dbReference type="EMBL" id="JAOWLA010000010">
    <property type="protein sequence ID" value="MCV2865391.1"/>
    <property type="molecule type" value="Genomic_DNA"/>
</dbReference>
<evidence type="ECO:0000256" key="6">
    <source>
        <dbReference type="SAM" id="Phobius"/>
    </source>
</evidence>
<proteinExistence type="inferred from homology"/>
<feature type="transmembrane region" description="Helical" evidence="6">
    <location>
        <begin position="129"/>
        <end position="146"/>
    </location>
</feature>
<evidence type="ECO:0000256" key="2">
    <source>
        <dbReference type="ARBA" id="ARBA00009853"/>
    </source>
</evidence>
<dbReference type="InterPro" id="IPR037185">
    <property type="entry name" value="EmrE-like"/>
</dbReference>